<dbReference type="Proteomes" id="UP000054317">
    <property type="component" value="Unassembled WGS sequence"/>
</dbReference>
<sequence>MSKAFQAQDQEAQALIDTTAKEFSLNEAQERAFRIVANHALRSKPNHLKMYLGGMAGTGKSQVIKAL</sequence>
<dbReference type="OMA" id="SHAFHII"/>
<dbReference type="GeneID" id="19420474"/>
<gene>
    <name evidence="1" type="ORF">TRAVEDRAFT_82751</name>
</gene>
<name>R7S8K2_TRAVS</name>
<dbReference type="KEGG" id="tvs:TRAVEDRAFT_82751"/>
<dbReference type="RefSeq" id="XP_008045826.1">
    <property type="nucleotide sequence ID" value="XM_008047635.1"/>
</dbReference>
<evidence type="ECO:0000313" key="1">
    <source>
        <dbReference type="EMBL" id="EIW51289.1"/>
    </source>
</evidence>
<protein>
    <recommendedName>
        <fullName evidence="3">ATP-dependent DNA helicase</fullName>
    </recommendedName>
</protein>
<evidence type="ECO:0000313" key="2">
    <source>
        <dbReference type="Proteomes" id="UP000054317"/>
    </source>
</evidence>
<accession>R7S8K2</accession>
<proteinExistence type="predicted"/>
<dbReference type="InterPro" id="IPR027417">
    <property type="entry name" value="P-loop_NTPase"/>
</dbReference>
<feature type="non-terminal residue" evidence="1">
    <location>
        <position position="67"/>
    </location>
</feature>
<evidence type="ECO:0008006" key="3">
    <source>
        <dbReference type="Google" id="ProtNLM"/>
    </source>
</evidence>
<dbReference type="AlphaFoldDB" id="R7S8K2"/>
<dbReference type="Gene3D" id="3.40.50.300">
    <property type="entry name" value="P-loop containing nucleotide triphosphate hydrolases"/>
    <property type="match status" value="1"/>
</dbReference>
<organism evidence="1 2">
    <name type="scientific">Trametes versicolor (strain FP-101664)</name>
    <name type="common">White-rot fungus</name>
    <name type="synonym">Coriolus versicolor</name>
    <dbReference type="NCBI Taxonomy" id="717944"/>
    <lineage>
        <taxon>Eukaryota</taxon>
        <taxon>Fungi</taxon>
        <taxon>Dikarya</taxon>
        <taxon>Basidiomycota</taxon>
        <taxon>Agaricomycotina</taxon>
        <taxon>Agaricomycetes</taxon>
        <taxon>Polyporales</taxon>
        <taxon>Polyporaceae</taxon>
        <taxon>Trametes</taxon>
    </lineage>
</organism>
<keyword evidence="2" id="KW-1185">Reference proteome</keyword>
<reference evidence="2" key="1">
    <citation type="journal article" date="2012" name="Science">
        <title>The Paleozoic origin of enzymatic lignin decomposition reconstructed from 31 fungal genomes.</title>
        <authorList>
            <person name="Floudas D."/>
            <person name="Binder M."/>
            <person name="Riley R."/>
            <person name="Barry K."/>
            <person name="Blanchette R.A."/>
            <person name="Henrissat B."/>
            <person name="Martinez A.T."/>
            <person name="Otillar R."/>
            <person name="Spatafora J.W."/>
            <person name="Yadav J.S."/>
            <person name="Aerts A."/>
            <person name="Benoit I."/>
            <person name="Boyd A."/>
            <person name="Carlson A."/>
            <person name="Copeland A."/>
            <person name="Coutinho P.M."/>
            <person name="de Vries R.P."/>
            <person name="Ferreira P."/>
            <person name="Findley K."/>
            <person name="Foster B."/>
            <person name="Gaskell J."/>
            <person name="Glotzer D."/>
            <person name="Gorecki P."/>
            <person name="Heitman J."/>
            <person name="Hesse C."/>
            <person name="Hori C."/>
            <person name="Igarashi K."/>
            <person name="Jurgens J.A."/>
            <person name="Kallen N."/>
            <person name="Kersten P."/>
            <person name="Kohler A."/>
            <person name="Kuees U."/>
            <person name="Kumar T.K.A."/>
            <person name="Kuo A."/>
            <person name="LaButti K."/>
            <person name="Larrondo L.F."/>
            <person name="Lindquist E."/>
            <person name="Ling A."/>
            <person name="Lombard V."/>
            <person name="Lucas S."/>
            <person name="Lundell T."/>
            <person name="Martin R."/>
            <person name="McLaughlin D.J."/>
            <person name="Morgenstern I."/>
            <person name="Morin E."/>
            <person name="Murat C."/>
            <person name="Nagy L.G."/>
            <person name="Nolan M."/>
            <person name="Ohm R.A."/>
            <person name="Patyshakuliyeva A."/>
            <person name="Rokas A."/>
            <person name="Ruiz-Duenas F.J."/>
            <person name="Sabat G."/>
            <person name="Salamov A."/>
            <person name="Samejima M."/>
            <person name="Schmutz J."/>
            <person name="Slot J.C."/>
            <person name="St John F."/>
            <person name="Stenlid J."/>
            <person name="Sun H."/>
            <person name="Sun S."/>
            <person name="Syed K."/>
            <person name="Tsang A."/>
            <person name="Wiebenga A."/>
            <person name="Young D."/>
            <person name="Pisabarro A."/>
            <person name="Eastwood D.C."/>
            <person name="Martin F."/>
            <person name="Cullen D."/>
            <person name="Grigoriev I.V."/>
            <person name="Hibbett D.S."/>
        </authorList>
    </citation>
    <scope>NUCLEOTIDE SEQUENCE [LARGE SCALE GENOMIC DNA]</scope>
    <source>
        <strain evidence="2">FP-101664</strain>
    </source>
</reference>
<dbReference type="OrthoDB" id="432234at2759"/>
<dbReference type="EMBL" id="JH711874">
    <property type="protein sequence ID" value="EIW51289.1"/>
    <property type="molecule type" value="Genomic_DNA"/>
</dbReference>